<protein>
    <submittedName>
        <fullName evidence="1">Uncharacterized protein</fullName>
    </submittedName>
</protein>
<evidence type="ECO:0000313" key="2">
    <source>
        <dbReference type="Proteomes" id="UP001497535"/>
    </source>
</evidence>
<gene>
    <name evidence="1" type="ORF">MENTE1834_LOCUS42802</name>
</gene>
<accession>A0ACB1AU12</accession>
<keyword evidence="2" id="KW-1185">Reference proteome</keyword>
<sequence length="63" mass="7150">MVRYMQTSRRGTKRNSKEAAKSESKRSRKSKAVIDESNSSSQDWSVNTSNIHINQLPSHVLVC</sequence>
<evidence type="ECO:0000313" key="1">
    <source>
        <dbReference type="EMBL" id="CAK5103641.1"/>
    </source>
</evidence>
<proteinExistence type="predicted"/>
<reference evidence="1" key="1">
    <citation type="submission" date="2023-11" db="EMBL/GenBank/DDBJ databases">
        <authorList>
            <person name="Poullet M."/>
        </authorList>
    </citation>
    <scope>NUCLEOTIDE SEQUENCE</scope>
    <source>
        <strain evidence="1">E1834</strain>
    </source>
</reference>
<dbReference type="EMBL" id="CAVMJV010000114">
    <property type="protein sequence ID" value="CAK5103641.1"/>
    <property type="molecule type" value="Genomic_DNA"/>
</dbReference>
<organism evidence="1 2">
    <name type="scientific">Meloidogyne enterolobii</name>
    <name type="common">Root-knot nematode worm</name>
    <name type="synonym">Meloidogyne mayaguensis</name>
    <dbReference type="NCBI Taxonomy" id="390850"/>
    <lineage>
        <taxon>Eukaryota</taxon>
        <taxon>Metazoa</taxon>
        <taxon>Ecdysozoa</taxon>
        <taxon>Nematoda</taxon>
        <taxon>Chromadorea</taxon>
        <taxon>Rhabditida</taxon>
        <taxon>Tylenchina</taxon>
        <taxon>Tylenchomorpha</taxon>
        <taxon>Tylenchoidea</taxon>
        <taxon>Meloidogynidae</taxon>
        <taxon>Meloidogyninae</taxon>
        <taxon>Meloidogyne</taxon>
    </lineage>
</organism>
<comment type="caution">
    <text evidence="1">The sequence shown here is derived from an EMBL/GenBank/DDBJ whole genome shotgun (WGS) entry which is preliminary data.</text>
</comment>
<name>A0ACB1AU12_MELEN</name>
<dbReference type="Proteomes" id="UP001497535">
    <property type="component" value="Unassembled WGS sequence"/>
</dbReference>